<evidence type="ECO:0000313" key="3">
    <source>
        <dbReference type="Proteomes" id="UP001270362"/>
    </source>
</evidence>
<keyword evidence="1" id="KW-0472">Membrane</keyword>
<evidence type="ECO:0000313" key="2">
    <source>
        <dbReference type="EMBL" id="KAK3695689.1"/>
    </source>
</evidence>
<evidence type="ECO:0000256" key="1">
    <source>
        <dbReference type="SAM" id="Phobius"/>
    </source>
</evidence>
<feature type="transmembrane region" description="Helical" evidence="1">
    <location>
        <begin position="6"/>
        <end position="23"/>
    </location>
</feature>
<accession>A0AAE0XLK9</accession>
<dbReference type="EMBL" id="JAULSO010000001">
    <property type="protein sequence ID" value="KAK3695689.1"/>
    <property type="molecule type" value="Genomic_DNA"/>
</dbReference>
<keyword evidence="3" id="KW-1185">Reference proteome</keyword>
<protein>
    <submittedName>
        <fullName evidence="2">Uncharacterized protein</fullName>
    </submittedName>
</protein>
<sequence length="131" mass="14709">MDQLRSWLTAILVGVAAVAYLSLSAKHKRRATLGQRLDDETPAEVKEVWKPDERITHRSRQPFEILYSGSTDGSNGDADVDIIAVHGLGSDVDWSWTWKGGDKPVNWLQDIDMLPAKVPSSRIIAYNYESR</sequence>
<proteinExistence type="predicted"/>
<dbReference type="Proteomes" id="UP001270362">
    <property type="component" value="Unassembled WGS sequence"/>
</dbReference>
<keyword evidence="1" id="KW-0812">Transmembrane</keyword>
<name>A0AAE0XLK9_9PEZI</name>
<dbReference type="AlphaFoldDB" id="A0AAE0XLK9"/>
<comment type="caution">
    <text evidence="2">The sequence shown here is derived from an EMBL/GenBank/DDBJ whole genome shotgun (WGS) entry which is preliminary data.</text>
</comment>
<reference evidence="2" key="1">
    <citation type="journal article" date="2023" name="Mol. Phylogenet. Evol.">
        <title>Genome-scale phylogeny and comparative genomics of the fungal order Sordariales.</title>
        <authorList>
            <person name="Hensen N."/>
            <person name="Bonometti L."/>
            <person name="Westerberg I."/>
            <person name="Brannstrom I.O."/>
            <person name="Guillou S."/>
            <person name="Cros-Aarteil S."/>
            <person name="Calhoun S."/>
            <person name="Haridas S."/>
            <person name="Kuo A."/>
            <person name="Mondo S."/>
            <person name="Pangilinan J."/>
            <person name="Riley R."/>
            <person name="LaButti K."/>
            <person name="Andreopoulos B."/>
            <person name="Lipzen A."/>
            <person name="Chen C."/>
            <person name="Yan M."/>
            <person name="Daum C."/>
            <person name="Ng V."/>
            <person name="Clum A."/>
            <person name="Steindorff A."/>
            <person name="Ohm R.A."/>
            <person name="Martin F."/>
            <person name="Silar P."/>
            <person name="Natvig D.O."/>
            <person name="Lalanne C."/>
            <person name="Gautier V."/>
            <person name="Ament-Velasquez S.L."/>
            <person name="Kruys A."/>
            <person name="Hutchinson M.I."/>
            <person name="Powell A.J."/>
            <person name="Barry K."/>
            <person name="Miller A.N."/>
            <person name="Grigoriev I.V."/>
            <person name="Debuchy R."/>
            <person name="Gladieux P."/>
            <person name="Hiltunen Thoren M."/>
            <person name="Johannesson H."/>
        </authorList>
    </citation>
    <scope>NUCLEOTIDE SEQUENCE</scope>
    <source>
        <strain evidence="2">CBS 314.62</strain>
    </source>
</reference>
<keyword evidence="1" id="KW-1133">Transmembrane helix</keyword>
<organism evidence="2 3">
    <name type="scientific">Podospora appendiculata</name>
    <dbReference type="NCBI Taxonomy" id="314037"/>
    <lineage>
        <taxon>Eukaryota</taxon>
        <taxon>Fungi</taxon>
        <taxon>Dikarya</taxon>
        <taxon>Ascomycota</taxon>
        <taxon>Pezizomycotina</taxon>
        <taxon>Sordariomycetes</taxon>
        <taxon>Sordariomycetidae</taxon>
        <taxon>Sordariales</taxon>
        <taxon>Podosporaceae</taxon>
        <taxon>Podospora</taxon>
    </lineage>
</organism>
<reference evidence="2" key="2">
    <citation type="submission" date="2023-06" db="EMBL/GenBank/DDBJ databases">
        <authorList>
            <consortium name="Lawrence Berkeley National Laboratory"/>
            <person name="Haridas S."/>
            <person name="Hensen N."/>
            <person name="Bonometti L."/>
            <person name="Westerberg I."/>
            <person name="Brannstrom I.O."/>
            <person name="Guillou S."/>
            <person name="Cros-Aarteil S."/>
            <person name="Calhoun S."/>
            <person name="Kuo A."/>
            <person name="Mondo S."/>
            <person name="Pangilinan J."/>
            <person name="Riley R."/>
            <person name="Labutti K."/>
            <person name="Andreopoulos B."/>
            <person name="Lipzen A."/>
            <person name="Chen C."/>
            <person name="Yanf M."/>
            <person name="Daum C."/>
            <person name="Ng V."/>
            <person name="Clum A."/>
            <person name="Steindorff A."/>
            <person name="Ohm R."/>
            <person name="Martin F."/>
            <person name="Silar P."/>
            <person name="Natvig D."/>
            <person name="Lalanne C."/>
            <person name="Gautier V."/>
            <person name="Ament-Velasquez S.L."/>
            <person name="Kruys A."/>
            <person name="Hutchinson M.I."/>
            <person name="Powell A.J."/>
            <person name="Barry K."/>
            <person name="Miller A.N."/>
            <person name="Grigoriev I.V."/>
            <person name="Debuchy R."/>
            <person name="Gladieux P."/>
            <person name="Thoren M.H."/>
            <person name="Johannesson H."/>
        </authorList>
    </citation>
    <scope>NUCLEOTIDE SEQUENCE</scope>
    <source>
        <strain evidence="2">CBS 314.62</strain>
    </source>
</reference>
<gene>
    <name evidence="2" type="ORF">B0T22DRAFT_114594</name>
</gene>